<comment type="similarity">
    <text evidence="2 13">Belongs to the amiloride-sensitive sodium channel (TC 1.A.6) family.</text>
</comment>
<name>A0A915L2K3_ROMCU</name>
<evidence type="ECO:0000256" key="10">
    <source>
        <dbReference type="ARBA" id="ARBA00023180"/>
    </source>
</evidence>
<evidence type="ECO:0000256" key="13">
    <source>
        <dbReference type="RuleBase" id="RU000679"/>
    </source>
</evidence>
<keyword evidence="8 13" id="KW-0406">Ion transport</keyword>
<dbReference type="InterPro" id="IPR001873">
    <property type="entry name" value="ENaC"/>
</dbReference>
<dbReference type="Proteomes" id="UP000887565">
    <property type="component" value="Unplaced"/>
</dbReference>
<keyword evidence="7" id="KW-0915">Sodium</keyword>
<evidence type="ECO:0000313" key="15">
    <source>
        <dbReference type="Proteomes" id="UP000887565"/>
    </source>
</evidence>
<evidence type="ECO:0000256" key="4">
    <source>
        <dbReference type="ARBA" id="ARBA00022461"/>
    </source>
</evidence>
<protein>
    <submittedName>
        <fullName evidence="16">Uncharacterized protein</fullName>
    </submittedName>
</protein>
<dbReference type="Pfam" id="PF00858">
    <property type="entry name" value="ASC"/>
    <property type="match status" value="1"/>
</dbReference>
<keyword evidence="9 14" id="KW-0472">Membrane</keyword>
<evidence type="ECO:0000256" key="11">
    <source>
        <dbReference type="ARBA" id="ARBA00023201"/>
    </source>
</evidence>
<evidence type="ECO:0000256" key="12">
    <source>
        <dbReference type="ARBA" id="ARBA00023303"/>
    </source>
</evidence>
<evidence type="ECO:0000256" key="2">
    <source>
        <dbReference type="ARBA" id="ARBA00007193"/>
    </source>
</evidence>
<keyword evidence="3 13" id="KW-0813">Transport</keyword>
<keyword evidence="5 13" id="KW-0812">Transmembrane</keyword>
<dbReference type="GO" id="GO:0005886">
    <property type="term" value="C:plasma membrane"/>
    <property type="evidence" value="ECO:0007669"/>
    <property type="project" value="TreeGrafter"/>
</dbReference>
<dbReference type="AlphaFoldDB" id="A0A915L2K3"/>
<keyword evidence="15" id="KW-1185">Reference proteome</keyword>
<keyword evidence="10" id="KW-0325">Glycoprotein</keyword>
<evidence type="ECO:0000256" key="5">
    <source>
        <dbReference type="ARBA" id="ARBA00022692"/>
    </source>
</evidence>
<feature type="transmembrane region" description="Helical" evidence="14">
    <location>
        <begin position="20"/>
        <end position="49"/>
    </location>
</feature>
<dbReference type="GO" id="GO:0015280">
    <property type="term" value="F:ligand-gated sodium channel activity"/>
    <property type="evidence" value="ECO:0007669"/>
    <property type="project" value="TreeGrafter"/>
</dbReference>
<evidence type="ECO:0000256" key="6">
    <source>
        <dbReference type="ARBA" id="ARBA00022989"/>
    </source>
</evidence>
<keyword evidence="4 13" id="KW-0894">Sodium channel</keyword>
<proteinExistence type="inferred from homology"/>
<dbReference type="PANTHER" id="PTHR11690">
    <property type="entry name" value="AMILORIDE-SENSITIVE SODIUM CHANNEL-RELATED"/>
    <property type="match status" value="1"/>
</dbReference>
<accession>A0A915L2K3</accession>
<comment type="subcellular location">
    <subcellularLocation>
        <location evidence="1">Membrane</location>
        <topology evidence="1">Multi-pass membrane protein</topology>
    </subcellularLocation>
</comment>
<evidence type="ECO:0000256" key="9">
    <source>
        <dbReference type="ARBA" id="ARBA00023136"/>
    </source>
</evidence>
<evidence type="ECO:0000256" key="1">
    <source>
        <dbReference type="ARBA" id="ARBA00004141"/>
    </source>
</evidence>
<keyword evidence="6 14" id="KW-1133">Transmembrane helix</keyword>
<dbReference type="WBParaSite" id="nRc.2.0.1.t44951-RA">
    <property type="protein sequence ID" value="nRc.2.0.1.t44951-RA"/>
    <property type="gene ID" value="nRc.2.0.1.g44951"/>
</dbReference>
<evidence type="ECO:0000256" key="7">
    <source>
        <dbReference type="ARBA" id="ARBA00023053"/>
    </source>
</evidence>
<keyword evidence="12 13" id="KW-0407">Ion channel</keyword>
<evidence type="ECO:0000256" key="8">
    <source>
        <dbReference type="ARBA" id="ARBA00023065"/>
    </source>
</evidence>
<organism evidence="15 16">
    <name type="scientific">Romanomermis culicivorax</name>
    <name type="common">Nematode worm</name>
    <dbReference type="NCBI Taxonomy" id="13658"/>
    <lineage>
        <taxon>Eukaryota</taxon>
        <taxon>Metazoa</taxon>
        <taxon>Ecdysozoa</taxon>
        <taxon>Nematoda</taxon>
        <taxon>Enoplea</taxon>
        <taxon>Dorylaimia</taxon>
        <taxon>Mermithida</taxon>
        <taxon>Mermithoidea</taxon>
        <taxon>Mermithidae</taxon>
        <taxon>Romanomermis</taxon>
    </lineage>
</organism>
<evidence type="ECO:0000256" key="3">
    <source>
        <dbReference type="ARBA" id="ARBA00022448"/>
    </source>
</evidence>
<evidence type="ECO:0000313" key="16">
    <source>
        <dbReference type="WBParaSite" id="nRc.2.0.1.t44951-RA"/>
    </source>
</evidence>
<evidence type="ECO:0000256" key="14">
    <source>
        <dbReference type="SAM" id="Phobius"/>
    </source>
</evidence>
<dbReference type="PANTHER" id="PTHR11690:SF248">
    <property type="entry name" value="PICKPOCKET 17, ISOFORM A"/>
    <property type="match status" value="1"/>
</dbReference>
<keyword evidence="11 13" id="KW-0739">Sodium transport</keyword>
<reference evidence="16" key="1">
    <citation type="submission" date="2022-11" db="UniProtKB">
        <authorList>
            <consortium name="WormBaseParasite"/>
        </authorList>
    </citation>
    <scope>IDENTIFICATION</scope>
</reference>
<sequence>MRFGRLDRSFLYLELESFKVIFKSVTLTGVVFYAIMLILSTFYAGYYVFQTVDEYLNSPMNTEFNVVTANQMTLPQIYVCSPIKVTKSFYEQNSDLYRKAEMLRLLYFGKSFDLDTTEANWTSILDMTAENMHALYKNMSTDLYKFWIQIQFRKITVSDMDLEEITTQVFDPQHGICYVVDVGSECKQLYHSEALTMAIDLSSAEYPTLESGAVPEFLGVKVSN</sequence>